<dbReference type="KEGG" id="dci:103509953"/>
<sequence>MNTKVQIQGCCCIVVILLMSGHCWARPPFSTWGVHESILDGKTTSNLCSNDSSTDYVCQQCAKQSGSSQAYPMCCDPTDDTGALVWCKSYTMFGERPNHPPT</sequence>
<accession>A0A1S3D2A7</accession>
<organism evidence="2 3">
    <name type="scientific">Diaphorina citri</name>
    <name type="common">Asian citrus psyllid</name>
    <dbReference type="NCBI Taxonomy" id="121845"/>
    <lineage>
        <taxon>Eukaryota</taxon>
        <taxon>Metazoa</taxon>
        <taxon>Ecdysozoa</taxon>
        <taxon>Arthropoda</taxon>
        <taxon>Hexapoda</taxon>
        <taxon>Insecta</taxon>
        <taxon>Pterygota</taxon>
        <taxon>Neoptera</taxon>
        <taxon>Paraneoptera</taxon>
        <taxon>Hemiptera</taxon>
        <taxon>Sternorrhyncha</taxon>
        <taxon>Psylloidea</taxon>
        <taxon>Psyllidae</taxon>
        <taxon>Diaphorininae</taxon>
        <taxon>Diaphorina</taxon>
    </lineage>
</organism>
<name>A0A1S3D2A7_DIACI</name>
<dbReference type="PANTHER" id="PTHR39945:SF1">
    <property type="entry name" value="FI14129P"/>
    <property type="match status" value="1"/>
</dbReference>
<keyword evidence="2" id="KW-1185">Reference proteome</keyword>
<dbReference type="Proteomes" id="UP000079169">
    <property type="component" value="Unplaced"/>
</dbReference>
<evidence type="ECO:0000313" key="2">
    <source>
        <dbReference type="Proteomes" id="UP000079169"/>
    </source>
</evidence>
<keyword evidence="1" id="KW-0732">Signal</keyword>
<protein>
    <submittedName>
        <fullName evidence="3">Uncharacterized protein LOC103509953</fullName>
    </submittedName>
</protein>
<dbReference type="OMA" id="ALMIMIT"/>
<dbReference type="PANTHER" id="PTHR39945">
    <property type="entry name" value="FI14129P"/>
    <property type="match status" value="1"/>
</dbReference>
<dbReference type="GeneID" id="103509953"/>
<dbReference type="PaxDb" id="121845-A0A1S3D2A7"/>
<proteinExistence type="predicted"/>
<reference evidence="3" key="1">
    <citation type="submission" date="2025-08" db="UniProtKB">
        <authorList>
            <consortium name="RefSeq"/>
        </authorList>
    </citation>
    <scope>IDENTIFICATION</scope>
</reference>
<evidence type="ECO:0000256" key="1">
    <source>
        <dbReference type="SAM" id="SignalP"/>
    </source>
</evidence>
<feature type="signal peptide" evidence="1">
    <location>
        <begin position="1"/>
        <end position="25"/>
    </location>
</feature>
<feature type="chain" id="PRO_5010327982" evidence="1">
    <location>
        <begin position="26"/>
        <end position="102"/>
    </location>
</feature>
<dbReference type="RefSeq" id="XP_008472811.1">
    <property type="nucleotide sequence ID" value="XM_008474589.2"/>
</dbReference>
<dbReference type="AlphaFoldDB" id="A0A1S3D2A7"/>
<evidence type="ECO:0000313" key="3">
    <source>
        <dbReference type="RefSeq" id="XP_008472811.1"/>
    </source>
</evidence>
<gene>
    <name evidence="3" type="primary">LOC103509953</name>
</gene>